<dbReference type="InterPro" id="IPR028994">
    <property type="entry name" value="Integrin_alpha_N"/>
</dbReference>
<evidence type="ECO:0000313" key="2">
    <source>
        <dbReference type="EMBL" id="VXD20044.1"/>
    </source>
</evidence>
<evidence type="ECO:0000256" key="1">
    <source>
        <dbReference type="ARBA" id="ARBA00022729"/>
    </source>
</evidence>
<dbReference type="Gene3D" id="3.90.1720.10">
    <property type="entry name" value="endopeptidase domain like (from Nostoc punctiforme)"/>
    <property type="match status" value="1"/>
</dbReference>
<dbReference type="AlphaFoldDB" id="A0A7Z9BQ94"/>
<dbReference type="EMBL" id="CZCS02000189">
    <property type="protein sequence ID" value="VXD20044.1"/>
    <property type="molecule type" value="Genomic_DNA"/>
</dbReference>
<dbReference type="InterPro" id="IPR013517">
    <property type="entry name" value="FG-GAP"/>
</dbReference>
<keyword evidence="3" id="KW-1185">Reference proteome</keyword>
<dbReference type="RefSeq" id="WP_083618566.1">
    <property type="nucleotide sequence ID" value="NZ_LR735008.1"/>
</dbReference>
<dbReference type="Gene3D" id="2.130.10.130">
    <property type="entry name" value="Integrin alpha, N-terminal"/>
    <property type="match status" value="1"/>
</dbReference>
<accession>A0A7Z9BQ94</accession>
<evidence type="ECO:0000313" key="3">
    <source>
        <dbReference type="Proteomes" id="UP000182190"/>
    </source>
</evidence>
<dbReference type="Proteomes" id="UP000182190">
    <property type="component" value="Unassembled WGS sequence"/>
</dbReference>
<dbReference type="PANTHER" id="PTHR46580:SF2">
    <property type="entry name" value="MAM DOMAIN-CONTAINING PROTEIN"/>
    <property type="match status" value="1"/>
</dbReference>
<comment type="caution">
    <text evidence="2">The sequence shown here is derived from an EMBL/GenBank/DDBJ whole genome shotgun (WGS) entry which is preliminary data.</text>
</comment>
<name>A0A7Z9BQ94_9CYAN</name>
<dbReference type="OrthoDB" id="467782at2"/>
<organism evidence="2 3">
    <name type="scientific">Planktothrix paucivesiculata PCC 9631</name>
    <dbReference type="NCBI Taxonomy" id="671071"/>
    <lineage>
        <taxon>Bacteria</taxon>
        <taxon>Bacillati</taxon>
        <taxon>Cyanobacteriota</taxon>
        <taxon>Cyanophyceae</taxon>
        <taxon>Oscillatoriophycideae</taxon>
        <taxon>Oscillatoriales</taxon>
        <taxon>Microcoleaceae</taxon>
        <taxon>Planktothrix</taxon>
    </lineage>
</organism>
<protein>
    <submittedName>
        <fullName evidence="2">Uncharacterized protein</fullName>
    </submittedName>
</protein>
<keyword evidence="1" id="KW-0732">Signal</keyword>
<sequence length="402" mass="43939">MTYVNDKYASFVIEFNNKSVSDPAGNYGGECVSLTKKFINYLGLWYDPVWVGSGGNYSQPAFDAFKAGQNEILNHTGVVIGKNYTTQIISDYTKLKAGDLVFTNSYDYRGMTTSHTGIATGSYTTTDFQIFDQNWPTGDRAGYDSLNTSYFRGAIRVVLDGESNRPNVDFNNDGKADILRQEKSSDGVRDVEIYYSEGNGFNSPVSLSKWQSACVSSFQGGTNLIIGDFNGDKKSDILRQETIADKNSDVAILYSDGHNFNVASNQLPDQSAMYAGFQGGTKLLAGDFNGDGKDDILRQEKSADGVRDVEIYYSKGNGFNSPITLSKWQAACVSSFQGGTNLIIDDFNGDGKDDILRQETIADKVSDVGILYSDGYNFNVGLNQLPDQSVMYAGFQGGTNLI</sequence>
<proteinExistence type="predicted"/>
<dbReference type="Pfam" id="PF13517">
    <property type="entry name" value="FG-GAP_3"/>
    <property type="match status" value="2"/>
</dbReference>
<dbReference type="Gene3D" id="2.40.128.340">
    <property type="match status" value="1"/>
</dbReference>
<reference evidence="2" key="1">
    <citation type="submission" date="2019-10" db="EMBL/GenBank/DDBJ databases">
        <authorList>
            <consortium name="Genoscope - CEA"/>
            <person name="William W."/>
        </authorList>
    </citation>
    <scope>NUCLEOTIDE SEQUENCE [LARGE SCALE GENOMIC DNA]</scope>
    <source>
        <strain evidence="2">BBR_PRJEB10994</strain>
    </source>
</reference>
<dbReference type="PANTHER" id="PTHR46580">
    <property type="entry name" value="SENSOR KINASE-RELATED"/>
    <property type="match status" value="1"/>
</dbReference>
<dbReference type="SUPFAM" id="SSF69318">
    <property type="entry name" value="Integrin alpha N-terminal domain"/>
    <property type="match status" value="1"/>
</dbReference>
<gene>
    <name evidence="2" type="ORF">PL9631_490080</name>
</gene>